<reference evidence="1" key="1">
    <citation type="submission" date="2020-05" db="EMBL/GenBank/DDBJ databases">
        <authorList>
            <person name="Chiriac C."/>
            <person name="Salcher M."/>
            <person name="Ghai R."/>
            <person name="Kavagutti S V."/>
        </authorList>
    </citation>
    <scope>NUCLEOTIDE SEQUENCE</scope>
</reference>
<evidence type="ECO:0000313" key="1">
    <source>
        <dbReference type="EMBL" id="CAB5068231.1"/>
    </source>
</evidence>
<protein>
    <submittedName>
        <fullName evidence="1">Unannotated protein</fullName>
    </submittedName>
</protein>
<dbReference type="AlphaFoldDB" id="A0A6J7UQK2"/>
<gene>
    <name evidence="1" type="ORF">UFOPK4347_01727</name>
</gene>
<sequence>MEIKRGLNHSFKGATALFVSFLLVTVLAVNYVSALSVAKTTWKKTWLVASSNVTLKTLVSTPSAGAKTWTVSGACSLSKAKSSIAVKSKGSCTVTLKIAQKGKYKAAKAVKRFVIRPKDYTGSTVAPATTIASGIGGGSSGGNSGSGTSVSACEGGGSSVIATSVSREPVKAAAAVAVSDATVYYTPAPFTQTLTKSLPGKALTSLAVLCDRAKFLISTSSTADLSNQYLAIDNSFAASTSALTAQTYGSYLQGIFSAVADTADATQFSIESQLHSVYTLDYVPLQGNKLNFAINHAKTTGAPGYVTFSYNKTTKILQAKKRYVLNTTTYTHSLDANFSAANYYVNVTNGVYSLVASIASATPLYFFNSPINFDIPSAFNPSAVKLVSNPRVSIASYISGDDPIVAMEGALRSDGTRDMSRIKLRDLKDVYKTQIATAGVNAATKVAADAMLLTIKSTIEAEGGNLRYDIALYRNFRDQALAGKLESASIANGVVGQNIVPFIYFTNEADNAGVHHPFMVMASYNTSDKPNGLNDIRRPPGAMPTATCSKYDCGDVTRDAVQNLVLSKIPMRSYGLVSTVEENSFGSRPSLKTDARYTGASTTYNWASRAANGIAVDGMLIYPAFNNNLAQSQVVGEICVIGAHVGQGMGLHYHADGHAANKNGMHLYNSDDYVGKAHPPLIGFGYDGVALYGVYDEEYSNMVGYNTPLDEYGGHDHDGLGYHYHAHGAVGTTTTGKTYDLHLLLNGAWKGKINSIPNFWPDNTSIGEPEINMGQNNRYVGR</sequence>
<dbReference type="EMBL" id="CAFBQU010000089">
    <property type="protein sequence ID" value="CAB5068231.1"/>
    <property type="molecule type" value="Genomic_DNA"/>
</dbReference>
<accession>A0A6J7UQK2</accession>
<name>A0A6J7UQK2_9ZZZZ</name>
<proteinExistence type="predicted"/>
<organism evidence="1">
    <name type="scientific">freshwater metagenome</name>
    <dbReference type="NCBI Taxonomy" id="449393"/>
    <lineage>
        <taxon>unclassified sequences</taxon>
        <taxon>metagenomes</taxon>
        <taxon>ecological metagenomes</taxon>
    </lineage>
</organism>